<reference evidence="1 2" key="1">
    <citation type="submission" date="2016-03" db="EMBL/GenBank/DDBJ databases">
        <title>EvidentialGene: Evidence-directed Construction of Genes on Genomes.</title>
        <authorList>
            <person name="Gilbert D.G."/>
            <person name="Choi J.-H."/>
            <person name="Mockaitis K."/>
            <person name="Colbourne J."/>
            <person name="Pfrender M."/>
        </authorList>
    </citation>
    <scope>NUCLEOTIDE SEQUENCE [LARGE SCALE GENOMIC DNA]</scope>
    <source>
        <strain evidence="1 2">Xinb3</strain>
        <tissue evidence="1">Complete organism</tissue>
    </source>
</reference>
<accession>A0A164NBC7</accession>
<dbReference type="EMBL" id="LRGB01002860">
    <property type="protein sequence ID" value="KZS05802.1"/>
    <property type="molecule type" value="Genomic_DNA"/>
</dbReference>
<dbReference type="Proteomes" id="UP000076858">
    <property type="component" value="Unassembled WGS sequence"/>
</dbReference>
<name>A0A164NBC7_9CRUS</name>
<evidence type="ECO:0000313" key="2">
    <source>
        <dbReference type="Proteomes" id="UP000076858"/>
    </source>
</evidence>
<keyword evidence="2" id="KW-1185">Reference proteome</keyword>
<gene>
    <name evidence="1" type="ORF">APZ42_030762</name>
</gene>
<protein>
    <submittedName>
        <fullName evidence="1">Uncharacterized protein</fullName>
    </submittedName>
</protein>
<evidence type="ECO:0000313" key="1">
    <source>
        <dbReference type="EMBL" id="KZS05802.1"/>
    </source>
</evidence>
<organism evidence="1 2">
    <name type="scientific">Daphnia magna</name>
    <dbReference type="NCBI Taxonomy" id="35525"/>
    <lineage>
        <taxon>Eukaryota</taxon>
        <taxon>Metazoa</taxon>
        <taxon>Ecdysozoa</taxon>
        <taxon>Arthropoda</taxon>
        <taxon>Crustacea</taxon>
        <taxon>Branchiopoda</taxon>
        <taxon>Diplostraca</taxon>
        <taxon>Cladocera</taxon>
        <taxon>Anomopoda</taxon>
        <taxon>Daphniidae</taxon>
        <taxon>Daphnia</taxon>
    </lineage>
</organism>
<comment type="caution">
    <text evidence="1">The sequence shown here is derived from an EMBL/GenBank/DDBJ whole genome shotgun (WGS) entry which is preliminary data.</text>
</comment>
<sequence length="124" mass="13901">MGSLIPEILDTSGCCSFYSVFFLLSTLQAGPTSNDSFSYKCLAPRLATNFTNLKIVHFLPSAKEYESVSPSNRPTYLRARICLGTVRHQQIKQRNHIQVVAQNLYSCDTSQTPMQFGMLASRLM</sequence>
<proteinExistence type="predicted"/>
<dbReference type="AlphaFoldDB" id="A0A164NBC7"/>